<feature type="transmembrane region" description="Helical" evidence="6">
    <location>
        <begin position="89"/>
        <end position="113"/>
    </location>
</feature>
<evidence type="ECO:0000256" key="1">
    <source>
        <dbReference type="ARBA" id="ARBA00004141"/>
    </source>
</evidence>
<dbReference type="OMA" id="TEMACQE"/>
<evidence type="ECO:0000256" key="5">
    <source>
        <dbReference type="ARBA" id="ARBA00023136"/>
    </source>
</evidence>
<feature type="transmembrane region" description="Helical" evidence="6">
    <location>
        <begin position="189"/>
        <end position="211"/>
    </location>
</feature>
<dbReference type="AlphaFoldDB" id="A0A087GZ66"/>
<feature type="domain" description="Major facilitator superfamily (MFS) profile" evidence="7">
    <location>
        <begin position="1"/>
        <end position="245"/>
    </location>
</feature>
<feature type="transmembrane region" description="Helical" evidence="6">
    <location>
        <begin position="151"/>
        <end position="168"/>
    </location>
</feature>
<dbReference type="InterPro" id="IPR050814">
    <property type="entry name" value="Myo-inositol_Transporter"/>
</dbReference>
<keyword evidence="5 6" id="KW-0472">Membrane</keyword>
<dbReference type="InterPro" id="IPR003663">
    <property type="entry name" value="Sugar/inositol_transpt"/>
</dbReference>
<dbReference type="InterPro" id="IPR020846">
    <property type="entry name" value="MFS_dom"/>
</dbReference>
<feature type="transmembrane region" description="Helical" evidence="6">
    <location>
        <begin position="120"/>
        <end position="139"/>
    </location>
</feature>
<evidence type="ECO:0000313" key="8">
    <source>
        <dbReference type="EMBL" id="KFK35168.1"/>
    </source>
</evidence>
<dbReference type="Pfam" id="PF00083">
    <property type="entry name" value="Sugar_tr"/>
    <property type="match status" value="1"/>
</dbReference>
<dbReference type="Proteomes" id="UP000029120">
    <property type="component" value="Chromosome 5"/>
</dbReference>
<evidence type="ECO:0000256" key="3">
    <source>
        <dbReference type="ARBA" id="ARBA00022692"/>
    </source>
</evidence>
<dbReference type="GO" id="GO:0022857">
    <property type="term" value="F:transmembrane transporter activity"/>
    <property type="evidence" value="ECO:0007669"/>
    <property type="project" value="InterPro"/>
</dbReference>
<sequence length="277" mass="30118">KVESIQVLAKIYDISRLQDEIDHLSATAEEERVKKRTVGYLDVFRSKEIRLAFIAGAGLQAFQQFIGINTVMYYSPTIVQMAGFHSNQLALLLSLIVAAMNAAGTVVGIYFIDHCGRKKLALSSLFGVILSLLILALSFFQQSSSSDPNGIYGWLAVIGLALYIAFFAPGMGPVPWTVNSEIYPQQYRGICGGMSATVNWISNLIVTQTFLSIAEAAGIGTTFLILAGIAVLAVIFVIVVVPETQGLTFSEVEQIWKEKAWGKNNNIESLLVQGSQS</sequence>
<organism evidence="8 9">
    <name type="scientific">Arabis alpina</name>
    <name type="common">Alpine rock-cress</name>
    <dbReference type="NCBI Taxonomy" id="50452"/>
    <lineage>
        <taxon>Eukaryota</taxon>
        <taxon>Viridiplantae</taxon>
        <taxon>Streptophyta</taxon>
        <taxon>Embryophyta</taxon>
        <taxon>Tracheophyta</taxon>
        <taxon>Spermatophyta</taxon>
        <taxon>Magnoliopsida</taxon>
        <taxon>eudicotyledons</taxon>
        <taxon>Gunneridae</taxon>
        <taxon>Pentapetalae</taxon>
        <taxon>rosids</taxon>
        <taxon>malvids</taxon>
        <taxon>Brassicales</taxon>
        <taxon>Brassicaceae</taxon>
        <taxon>Arabideae</taxon>
        <taxon>Arabis</taxon>
    </lineage>
</organism>
<feature type="non-terminal residue" evidence="8">
    <location>
        <position position="1"/>
    </location>
</feature>
<dbReference type="EMBL" id="CM002873">
    <property type="protein sequence ID" value="KFK35168.1"/>
    <property type="molecule type" value="Genomic_DNA"/>
</dbReference>
<evidence type="ECO:0000313" key="9">
    <source>
        <dbReference type="Proteomes" id="UP000029120"/>
    </source>
</evidence>
<keyword evidence="2" id="KW-0813">Transport</keyword>
<dbReference type="Gramene" id="KFK35168">
    <property type="protein sequence ID" value="KFK35168"/>
    <property type="gene ID" value="AALP_AA5G248600"/>
</dbReference>
<dbReference type="InterPro" id="IPR005828">
    <property type="entry name" value="MFS_sugar_transport-like"/>
</dbReference>
<dbReference type="PRINTS" id="PR00171">
    <property type="entry name" value="SUGRTRNSPORT"/>
</dbReference>
<comment type="subcellular location">
    <subcellularLocation>
        <location evidence="1">Membrane</location>
        <topology evidence="1">Multi-pass membrane protein</topology>
    </subcellularLocation>
</comment>
<feature type="transmembrane region" description="Helical" evidence="6">
    <location>
        <begin position="51"/>
        <end position="74"/>
    </location>
</feature>
<keyword evidence="3 6" id="KW-0812">Transmembrane</keyword>
<keyword evidence="9" id="KW-1185">Reference proteome</keyword>
<dbReference type="PANTHER" id="PTHR48020:SF12">
    <property type="entry name" value="PROTON MYO-INOSITOL COTRANSPORTER"/>
    <property type="match status" value="1"/>
</dbReference>
<proteinExistence type="predicted"/>
<dbReference type="OrthoDB" id="6339427at2759"/>
<name>A0A087GZ66_ARAAL</name>
<dbReference type="PANTHER" id="PTHR48020">
    <property type="entry name" value="PROTON MYO-INOSITOL COTRANSPORTER"/>
    <property type="match status" value="1"/>
</dbReference>
<accession>A0A087GZ66</accession>
<evidence type="ECO:0000259" key="7">
    <source>
        <dbReference type="PROSITE" id="PS50850"/>
    </source>
</evidence>
<keyword evidence="4 6" id="KW-1133">Transmembrane helix</keyword>
<dbReference type="InterPro" id="IPR036259">
    <property type="entry name" value="MFS_trans_sf"/>
</dbReference>
<dbReference type="eggNOG" id="KOG0254">
    <property type="taxonomic scope" value="Eukaryota"/>
</dbReference>
<evidence type="ECO:0000256" key="4">
    <source>
        <dbReference type="ARBA" id="ARBA00022989"/>
    </source>
</evidence>
<dbReference type="Gene3D" id="1.20.1250.20">
    <property type="entry name" value="MFS general substrate transporter like domains"/>
    <property type="match status" value="1"/>
</dbReference>
<dbReference type="SUPFAM" id="SSF103473">
    <property type="entry name" value="MFS general substrate transporter"/>
    <property type="match status" value="1"/>
</dbReference>
<evidence type="ECO:0000256" key="6">
    <source>
        <dbReference type="SAM" id="Phobius"/>
    </source>
</evidence>
<dbReference type="GO" id="GO:0016020">
    <property type="term" value="C:membrane"/>
    <property type="evidence" value="ECO:0007669"/>
    <property type="project" value="UniProtKB-SubCell"/>
</dbReference>
<reference evidence="9" key="1">
    <citation type="journal article" date="2015" name="Nat. Plants">
        <title>Genome expansion of Arabis alpina linked with retrotransposition and reduced symmetric DNA methylation.</title>
        <authorList>
            <person name="Willing E.M."/>
            <person name="Rawat V."/>
            <person name="Mandakova T."/>
            <person name="Maumus F."/>
            <person name="James G.V."/>
            <person name="Nordstroem K.J."/>
            <person name="Becker C."/>
            <person name="Warthmann N."/>
            <person name="Chica C."/>
            <person name="Szarzynska B."/>
            <person name="Zytnicki M."/>
            <person name="Albani M.C."/>
            <person name="Kiefer C."/>
            <person name="Bergonzi S."/>
            <person name="Castaings L."/>
            <person name="Mateos J.L."/>
            <person name="Berns M.C."/>
            <person name="Bujdoso N."/>
            <person name="Piofczyk T."/>
            <person name="de Lorenzo L."/>
            <person name="Barrero-Sicilia C."/>
            <person name="Mateos I."/>
            <person name="Piednoel M."/>
            <person name="Hagmann J."/>
            <person name="Chen-Min-Tao R."/>
            <person name="Iglesias-Fernandez R."/>
            <person name="Schuster S.C."/>
            <person name="Alonso-Blanco C."/>
            <person name="Roudier F."/>
            <person name="Carbonero P."/>
            <person name="Paz-Ares J."/>
            <person name="Davis S.J."/>
            <person name="Pecinka A."/>
            <person name="Quesneville H."/>
            <person name="Colot V."/>
            <person name="Lysak M.A."/>
            <person name="Weigel D."/>
            <person name="Coupland G."/>
            <person name="Schneeberger K."/>
        </authorList>
    </citation>
    <scope>NUCLEOTIDE SEQUENCE [LARGE SCALE GENOMIC DNA]</scope>
    <source>
        <strain evidence="9">cv. Pajares</strain>
    </source>
</reference>
<dbReference type="PROSITE" id="PS50850">
    <property type="entry name" value="MFS"/>
    <property type="match status" value="1"/>
</dbReference>
<feature type="transmembrane region" description="Helical" evidence="6">
    <location>
        <begin position="217"/>
        <end position="241"/>
    </location>
</feature>
<gene>
    <name evidence="8" type="ordered locus">AALP_Aa5g248600</name>
</gene>
<evidence type="ECO:0000256" key="2">
    <source>
        <dbReference type="ARBA" id="ARBA00022448"/>
    </source>
</evidence>
<protein>
    <recommendedName>
        <fullName evidence="7">Major facilitator superfamily (MFS) profile domain-containing protein</fullName>
    </recommendedName>
</protein>